<feature type="non-terminal residue" evidence="1">
    <location>
        <position position="1"/>
    </location>
</feature>
<sequence length="133" mass="14860">NNDILSFGINYNNACIARYTLNNTVIPRSIIRDGFRITAVNFVIDFIDRTEYNKFLNGSEQAFQVKFEGAVCDDPVKYTLQLDMPKVQYKAFPINMGGPGRLTCAVTAKANYDATAGVLHAIKTKLINLQPSY</sequence>
<comment type="caution">
    <text evidence="1">The sequence shown here is derived from an EMBL/GenBank/DDBJ whole genome shotgun (WGS) entry which is preliminary data.</text>
</comment>
<dbReference type="AlphaFoldDB" id="X1S8T3"/>
<proteinExistence type="predicted"/>
<evidence type="ECO:0000313" key="1">
    <source>
        <dbReference type="EMBL" id="GAI75486.1"/>
    </source>
</evidence>
<organism evidence="1">
    <name type="scientific">marine sediment metagenome</name>
    <dbReference type="NCBI Taxonomy" id="412755"/>
    <lineage>
        <taxon>unclassified sequences</taxon>
        <taxon>metagenomes</taxon>
        <taxon>ecological metagenomes</taxon>
    </lineage>
</organism>
<name>X1S8T3_9ZZZZ</name>
<accession>X1S8T3</accession>
<dbReference type="EMBL" id="BARW01011687">
    <property type="protein sequence ID" value="GAI75486.1"/>
    <property type="molecule type" value="Genomic_DNA"/>
</dbReference>
<protein>
    <submittedName>
        <fullName evidence="1">Uncharacterized protein</fullName>
    </submittedName>
</protein>
<gene>
    <name evidence="1" type="ORF">S12H4_22419</name>
</gene>
<reference evidence="1" key="1">
    <citation type="journal article" date="2014" name="Front. Microbiol.">
        <title>High frequency of phylogenetically diverse reductive dehalogenase-homologous genes in deep subseafloor sedimentary metagenomes.</title>
        <authorList>
            <person name="Kawai M."/>
            <person name="Futagami T."/>
            <person name="Toyoda A."/>
            <person name="Takaki Y."/>
            <person name="Nishi S."/>
            <person name="Hori S."/>
            <person name="Arai W."/>
            <person name="Tsubouchi T."/>
            <person name="Morono Y."/>
            <person name="Uchiyama I."/>
            <person name="Ito T."/>
            <person name="Fujiyama A."/>
            <person name="Inagaki F."/>
            <person name="Takami H."/>
        </authorList>
    </citation>
    <scope>NUCLEOTIDE SEQUENCE</scope>
    <source>
        <strain evidence="1">Expedition CK06-06</strain>
    </source>
</reference>